<dbReference type="EMBL" id="NIRI02000077">
    <property type="protein sequence ID" value="KAG5441579.1"/>
    <property type="molecule type" value="Genomic_DNA"/>
</dbReference>
<feature type="compositionally biased region" description="Polar residues" evidence="1">
    <location>
        <begin position="107"/>
        <end position="117"/>
    </location>
</feature>
<protein>
    <submittedName>
        <fullName evidence="2">Uncharacterized protein</fullName>
    </submittedName>
</protein>
<gene>
    <name evidence="2" type="ORF">CSKR_113165</name>
</gene>
<evidence type="ECO:0000313" key="3">
    <source>
        <dbReference type="Proteomes" id="UP000286415"/>
    </source>
</evidence>
<sequence length="263" mass="30169">MAVTLDSAMTRRFQIQQLAVFFSSHAIKVIWPQLSPSPSTVEIRVFAVPSVSPKSTIPTHSLVRQKPDESSGHKPCLKYLAIHINRLDIVFKWPQYIVGRHAITDGHSQTTSNTNYKKSGHKEKHRTGCQYSMSAKNSLRNPDNSYPDMNHRMSENNNNSLDEEIWTESQLQMVGLYLHILQALMFDCSQKSRQKPGKNLNLNSVFKIHSISDKDTRKLYDVDRSGEECQQRCCLLIWRFWAKLHSPSGTECVRDRNNPAVDE</sequence>
<keyword evidence="3" id="KW-1185">Reference proteome</keyword>
<dbReference type="AlphaFoldDB" id="A0A8T1LXV4"/>
<name>A0A8T1LXV4_CLOSI</name>
<reference evidence="2 3" key="2">
    <citation type="journal article" date="2021" name="Genomics">
        <title>High-quality reference genome for Clonorchis sinensis.</title>
        <authorList>
            <person name="Young N.D."/>
            <person name="Stroehlein A.J."/>
            <person name="Kinkar L."/>
            <person name="Wang T."/>
            <person name="Sohn W.M."/>
            <person name="Chang B.C.H."/>
            <person name="Kaur P."/>
            <person name="Weisz D."/>
            <person name="Dudchenko O."/>
            <person name="Aiden E.L."/>
            <person name="Korhonen P.K."/>
            <person name="Gasser R.B."/>
        </authorList>
    </citation>
    <scope>NUCLEOTIDE SEQUENCE [LARGE SCALE GENOMIC DNA]</scope>
    <source>
        <strain evidence="2">Cs-k2</strain>
    </source>
</reference>
<evidence type="ECO:0000313" key="2">
    <source>
        <dbReference type="EMBL" id="KAG5441579.1"/>
    </source>
</evidence>
<comment type="caution">
    <text evidence="2">The sequence shown here is derived from an EMBL/GenBank/DDBJ whole genome shotgun (WGS) entry which is preliminary data.</text>
</comment>
<proteinExistence type="predicted"/>
<organism evidence="2 3">
    <name type="scientific">Clonorchis sinensis</name>
    <name type="common">Chinese liver fluke</name>
    <dbReference type="NCBI Taxonomy" id="79923"/>
    <lineage>
        <taxon>Eukaryota</taxon>
        <taxon>Metazoa</taxon>
        <taxon>Spiralia</taxon>
        <taxon>Lophotrochozoa</taxon>
        <taxon>Platyhelminthes</taxon>
        <taxon>Trematoda</taxon>
        <taxon>Digenea</taxon>
        <taxon>Opisthorchiida</taxon>
        <taxon>Opisthorchiata</taxon>
        <taxon>Opisthorchiidae</taxon>
        <taxon>Clonorchis</taxon>
    </lineage>
</organism>
<dbReference type="Proteomes" id="UP000286415">
    <property type="component" value="Unassembled WGS sequence"/>
</dbReference>
<accession>A0A8T1LXV4</accession>
<reference evidence="2 3" key="1">
    <citation type="journal article" date="2018" name="Biotechnol. Adv.">
        <title>Improved genomic resources and new bioinformatic workflow for the carcinogenic parasite Clonorchis sinensis: Biotechnological implications.</title>
        <authorList>
            <person name="Wang D."/>
            <person name="Korhonen P.K."/>
            <person name="Gasser R.B."/>
            <person name="Young N.D."/>
        </authorList>
    </citation>
    <scope>NUCLEOTIDE SEQUENCE [LARGE SCALE GENOMIC DNA]</scope>
    <source>
        <strain evidence="2">Cs-k2</strain>
    </source>
</reference>
<feature type="region of interest" description="Disordered" evidence="1">
    <location>
        <begin position="107"/>
        <end position="126"/>
    </location>
</feature>
<evidence type="ECO:0000256" key="1">
    <source>
        <dbReference type="SAM" id="MobiDB-lite"/>
    </source>
</evidence>